<sequence>MSNESALIESMDIAKLSEMLQNAGYRSTEMEQNGLVQLLSASQGIGFVLRPGNPGQEPGRVVDFTLSCALQIQNGLPADLVTEWNRTKRFSRLTVQGEFLVLAKDVVVAGGVSERYLRANMELWDRLLLDYVLYLRNFNRDNAQAPVSVPSVESEQADSEQTDTNVSTEQQA</sequence>
<protein>
    <submittedName>
        <fullName evidence="2">Putative sensory transduction regulator</fullName>
    </submittedName>
</protein>
<feature type="region of interest" description="Disordered" evidence="1">
    <location>
        <begin position="146"/>
        <end position="172"/>
    </location>
</feature>
<gene>
    <name evidence="2" type="ORF">SAMN05216198_1404</name>
</gene>
<proteinExistence type="predicted"/>
<evidence type="ECO:0000313" key="3">
    <source>
        <dbReference type="Proteomes" id="UP000243426"/>
    </source>
</evidence>
<dbReference type="InterPro" id="IPR019660">
    <property type="entry name" value="Put_sensory_transdc_reg_YbjN"/>
</dbReference>
<dbReference type="AlphaFoldDB" id="A0A1H1Q8X5"/>
<feature type="compositionally biased region" description="Polar residues" evidence="1">
    <location>
        <begin position="162"/>
        <end position="172"/>
    </location>
</feature>
<dbReference type="OrthoDB" id="8719709at2"/>
<keyword evidence="3" id="KW-1185">Reference proteome</keyword>
<evidence type="ECO:0000313" key="2">
    <source>
        <dbReference type="EMBL" id="SDS19359.1"/>
    </source>
</evidence>
<dbReference type="Pfam" id="PF10722">
    <property type="entry name" value="YbjN"/>
    <property type="match status" value="1"/>
</dbReference>
<evidence type="ECO:0000256" key="1">
    <source>
        <dbReference type="SAM" id="MobiDB-lite"/>
    </source>
</evidence>
<reference evidence="3" key="1">
    <citation type="submission" date="2016-10" db="EMBL/GenBank/DDBJ databases">
        <authorList>
            <person name="Varghese N."/>
            <person name="Submissions S."/>
        </authorList>
    </citation>
    <scope>NUCLEOTIDE SEQUENCE [LARGE SCALE GENOMIC DNA]</scope>
    <source>
        <strain evidence="3">2SM5</strain>
    </source>
</reference>
<dbReference type="EMBL" id="LT629748">
    <property type="protein sequence ID" value="SDS19359.1"/>
    <property type="molecule type" value="Genomic_DNA"/>
</dbReference>
<accession>A0A1H1Q8X5</accession>
<name>A0A1H1Q8X5_9GAMM</name>
<dbReference type="Proteomes" id="UP000243426">
    <property type="component" value="Chromosome I"/>
</dbReference>
<dbReference type="RefSeq" id="WP_090272655.1">
    <property type="nucleotide sequence ID" value="NZ_LT629748.1"/>
</dbReference>
<organism evidence="2 3">
    <name type="scientific">Halopseudomonas litoralis</name>
    <dbReference type="NCBI Taxonomy" id="797277"/>
    <lineage>
        <taxon>Bacteria</taxon>
        <taxon>Pseudomonadati</taxon>
        <taxon>Pseudomonadota</taxon>
        <taxon>Gammaproteobacteria</taxon>
        <taxon>Pseudomonadales</taxon>
        <taxon>Pseudomonadaceae</taxon>
        <taxon>Halopseudomonas</taxon>
    </lineage>
</organism>
<dbReference type="STRING" id="797277.SAMN05216198_1404"/>